<protein>
    <submittedName>
        <fullName evidence="1">Uncharacterized protein</fullName>
    </submittedName>
</protein>
<dbReference type="EMBL" id="CAESAP020000266">
    <property type="protein sequence ID" value="CAB5504759.1"/>
    <property type="molecule type" value="Genomic_DNA"/>
</dbReference>
<name>A0ACA8ZUV0_9GAMM</name>
<dbReference type="Proteomes" id="UP000635628">
    <property type="component" value="Unassembled WGS sequence"/>
</dbReference>
<evidence type="ECO:0000313" key="2">
    <source>
        <dbReference type="Proteomes" id="UP000635628"/>
    </source>
</evidence>
<organism evidence="1 2">
    <name type="scientific">Bathymodiolus azoricus thioautotrophic gill symbiont</name>
    <dbReference type="NCBI Taxonomy" id="235205"/>
    <lineage>
        <taxon>Bacteria</taxon>
        <taxon>Pseudomonadati</taxon>
        <taxon>Pseudomonadota</taxon>
        <taxon>Gammaproteobacteria</taxon>
        <taxon>sulfur-oxidizing symbionts</taxon>
    </lineage>
</organism>
<reference evidence="1" key="1">
    <citation type="submission" date="2020-05" db="EMBL/GenBank/DDBJ databases">
        <authorList>
            <person name="Petersen J."/>
            <person name="Sayavedra L."/>
        </authorList>
    </citation>
    <scope>NUCLEOTIDE SEQUENCE</scope>
    <source>
        <strain evidence="1">B azoricus SOX Menez Gwen</strain>
    </source>
</reference>
<proteinExistence type="predicted"/>
<comment type="caution">
    <text evidence="1">The sequence shown here is derived from an EMBL/GenBank/DDBJ whole genome shotgun (WGS) entry which is preliminary data.</text>
</comment>
<evidence type="ECO:0000313" key="1">
    <source>
        <dbReference type="EMBL" id="CAB5504759.1"/>
    </source>
</evidence>
<sequence>MFILRDLLLPLQTHFSDTKLGKERASLFVYTLLAIIVPFTSSMSSNLWRGLGVLFGIDIKKKRFYTFMASSTLPWKKLWRSTWGLIDSPETEGRLLLALDDSINTKVGKKIFGCEQIFDHAAKANQSDYPWAQNIVSVGLLKRVHARWACLFLDFRFYLPKKTIEAKSDRVKMKGKILPFKTKLSQAAEMIVDIGEHFSEPPLLAVTDSWFGNAGLLKPVRQVIGERFDMLSRLRCNNVLYDFPEPRKSGQRGRRKKYGQQLGSATEMASTFQAEAIEYSVNLYGKQRTARAYDRIVMSKSLKCPIRVVWVFRRTQWIALFSTDLELTVIQMIEFYGARWKIESGFKELKQDMGSQKSQCRTAQSVTNHLNFCMMATTITWIYADRLKTNPERRHKVKGRTSFAFSDVRRIIAEAGLDPDFSRLCPKPSNSPVNSLVATLLRMVA</sequence>
<keyword evidence="2" id="KW-1185">Reference proteome</keyword>
<accession>A0ACA8ZUV0</accession>
<gene>
    <name evidence="1" type="ORF">AZO1586R_1807</name>
</gene>